<accession>A0ABR9MTI2</accession>
<evidence type="ECO:0000313" key="4">
    <source>
        <dbReference type="Proteomes" id="UP000625527"/>
    </source>
</evidence>
<dbReference type="PROSITE" id="PS51257">
    <property type="entry name" value="PROKAR_LIPOPROTEIN"/>
    <property type="match status" value="1"/>
</dbReference>
<comment type="caution">
    <text evidence="3">The sequence shown here is derived from an EMBL/GenBank/DDBJ whole genome shotgun (WGS) entry which is preliminary data.</text>
</comment>
<dbReference type="InterPro" id="IPR058193">
    <property type="entry name" value="VanY/YodJ_core_dom"/>
</dbReference>
<sequence length="428" mass="44995">MKHLRSLLSAGGVTVVLLGVASCAPVVSHGPAADAGTAPARQSGSPSVRIDVGRASPAPSPSPSESSSFDLSRHSVTDPASPWVVVNKRRPLERDDVPRLTVVRGYLVRPEIARDLESMLGAAHHDGVDLTLRSAYRSWGKQAAVYDGWVASLGRDRADEISARPGHSEHQTGLAVDVGSSTRPGCDFEPCLADTEEGRWVARHAGEFGFLVRYTAANQDVTGYGPEPWHLRWVGRGLAAHMAATGIDSLEEVFDVPGGDYPARLAPSTRGGPTARYTRRATIIELMTSPAGCFTSSTSNPAIVAVSISGYSSARSPWALRASRSAPGRIRSASERRSAALAVVVVPTSAARTTTSYSCRGTRTASSCTTTVPGSRVAARNPRAAATAAGSRSTATVRAPRPRAYPVAVSGSGPQPRTTTERGARRSR</sequence>
<keyword evidence="4" id="KW-1185">Reference proteome</keyword>
<dbReference type="SUPFAM" id="SSF55166">
    <property type="entry name" value="Hedgehog/DD-peptidase"/>
    <property type="match status" value="1"/>
</dbReference>
<evidence type="ECO:0000256" key="1">
    <source>
        <dbReference type="SAM" id="MobiDB-lite"/>
    </source>
</evidence>
<dbReference type="InterPro" id="IPR003709">
    <property type="entry name" value="VanY-like_core_dom"/>
</dbReference>
<proteinExistence type="predicted"/>
<dbReference type="GO" id="GO:0004180">
    <property type="term" value="F:carboxypeptidase activity"/>
    <property type="evidence" value="ECO:0007669"/>
    <property type="project" value="UniProtKB-KW"/>
</dbReference>
<dbReference type="PANTHER" id="PTHR34385">
    <property type="entry name" value="D-ALANYL-D-ALANINE CARBOXYPEPTIDASE"/>
    <property type="match status" value="1"/>
</dbReference>
<dbReference type="EMBL" id="JADAQT010000047">
    <property type="protein sequence ID" value="MBE1874683.1"/>
    <property type="molecule type" value="Genomic_DNA"/>
</dbReference>
<evidence type="ECO:0000259" key="2">
    <source>
        <dbReference type="Pfam" id="PF02557"/>
    </source>
</evidence>
<feature type="compositionally biased region" description="Low complexity" evidence="1">
    <location>
        <begin position="375"/>
        <end position="399"/>
    </location>
</feature>
<dbReference type="CDD" id="cd14852">
    <property type="entry name" value="LD-carboxypeptidase"/>
    <property type="match status" value="1"/>
</dbReference>
<keyword evidence="3" id="KW-0645">Protease</keyword>
<dbReference type="Pfam" id="PF02557">
    <property type="entry name" value="VanY"/>
    <property type="match status" value="1"/>
</dbReference>
<name>A0ABR9MTI2_9MICO</name>
<dbReference type="PANTHER" id="PTHR34385:SF1">
    <property type="entry name" value="PEPTIDOGLYCAN L-ALANYL-D-GLUTAMATE ENDOPEPTIDASE CWLK"/>
    <property type="match status" value="1"/>
</dbReference>
<dbReference type="InterPro" id="IPR052179">
    <property type="entry name" value="DD-CPase-like"/>
</dbReference>
<feature type="domain" description="D-alanyl-D-alanine carboxypeptidase-like core" evidence="2">
    <location>
        <begin position="108"/>
        <end position="235"/>
    </location>
</feature>
<dbReference type="Proteomes" id="UP000625527">
    <property type="component" value="Unassembled WGS sequence"/>
</dbReference>
<feature type="region of interest" description="Disordered" evidence="1">
    <location>
        <begin position="32"/>
        <end position="76"/>
    </location>
</feature>
<keyword evidence="3" id="KW-0121">Carboxypeptidase</keyword>
<organism evidence="3 4">
    <name type="scientific">Myceligenerans pegani</name>
    <dbReference type="NCBI Taxonomy" id="2776917"/>
    <lineage>
        <taxon>Bacteria</taxon>
        <taxon>Bacillati</taxon>
        <taxon>Actinomycetota</taxon>
        <taxon>Actinomycetes</taxon>
        <taxon>Micrococcales</taxon>
        <taxon>Promicromonosporaceae</taxon>
        <taxon>Myceligenerans</taxon>
    </lineage>
</organism>
<protein>
    <submittedName>
        <fullName evidence="3">D-alanyl-D-alanine carboxypeptidase family protein</fullName>
    </submittedName>
</protein>
<gene>
    <name evidence="3" type="ORF">IHE71_03045</name>
</gene>
<feature type="region of interest" description="Disordered" evidence="1">
    <location>
        <begin position="361"/>
        <end position="428"/>
    </location>
</feature>
<dbReference type="Gene3D" id="3.30.1380.10">
    <property type="match status" value="1"/>
</dbReference>
<keyword evidence="3" id="KW-0378">Hydrolase</keyword>
<feature type="compositionally biased region" description="Polar residues" evidence="1">
    <location>
        <begin position="361"/>
        <end position="373"/>
    </location>
</feature>
<reference evidence="3 4" key="1">
    <citation type="submission" date="2020-10" db="EMBL/GenBank/DDBJ databases">
        <title>Myceligenerans pegani sp. nov., an endophytic actinomycete isolated from Peganum harmala L. in Xinjiang, China.</title>
        <authorList>
            <person name="Xin L."/>
        </authorList>
    </citation>
    <scope>NUCLEOTIDE SEQUENCE [LARGE SCALE GENOMIC DNA]</scope>
    <source>
        <strain evidence="3 4">TRM65318</strain>
    </source>
</reference>
<evidence type="ECO:0000313" key="3">
    <source>
        <dbReference type="EMBL" id="MBE1874683.1"/>
    </source>
</evidence>
<feature type="compositionally biased region" description="Basic and acidic residues" evidence="1">
    <location>
        <begin position="419"/>
        <end position="428"/>
    </location>
</feature>
<dbReference type="InterPro" id="IPR009045">
    <property type="entry name" value="Zn_M74/Hedgehog-like"/>
</dbReference>